<organism evidence="2 3">
    <name type="scientific">Plakobranchus ocellatus</name>
    <dbReference type="NCBI Taxonomy" id="259542"/>
    <lineage>
        <taxon>Eukaryota</taxon>
        <taxon>Metazoa</taxon>
        <taxon>Spiralia</taxon>
        <taxon>Lophotrochozoa</taxon>
        <taxon>Mollusca</taxon>
        <taxon>Gastropoda</taxon>
        <taxon>Heterobranchia</taxon>
        <taxon>Euthyneura</taxon>
        <taxon>Panpulmonata</taxon>
        <taxon>Sacoglossa</taxon>
        <taxon>Placobranchoidea</taxon>
        <taxon>Plakobranchidae</taxon>
        <taxon>Plakobranchus</taxon>
    </lineage>
</organism>
<keyword evidence="3" id="KW-1185">Reference proteome</keyword>
<dbReference type="Proteomes" id="UP000735302">
    <property type="component" value="Unassembled WGS sequence"/>
</dbReference>
<reference evidence="2 3" key="1">
    <citation type="journal article" date="2021" name="Elife">
        <title>Chloroplast acquisition without the gene transfer in kleptoplastic sea slugs, Plakobranchus ocellatus.</title>
        <authorList>
            <person name="Maeda T."/>
            <person name="Takahashi S."/>
            <person name="Yoshida T."/>
            <person name="Shimamura S."/>
            <person name="Takaki Y."/>
            <person name="Nagai Y."/>
            <person name="Toyoda A."/>
            <person name="Suzuki Y."/>
            <person name="Arimoto A."/>
            <person name="Ishii H."/>
            <person name="Satoh N."/>
            <person name="Nishiyama T."/>
            <person name="Hasebe M."/>
            <person name="Maruyama T."/>
            <person name="Minagawa J."/>
            <person name="Obokata J."/>
            <person name="Shigenobu S."/>
        </authorList>
    </citation>
    <scope>NUCLEOTIDE SEQUENCE [LARGE SCALE GENOMIC DNA]</scope>
</reference>
<gene>
    <name evidence="2" type="ORF">PoB_006615900</name>
</gene>
<evidence type="ECO:0000313" key="2">
    <source>
        <dbReference type="EMBL" id="GFO39654.1"/>
    </source>
</evidence>
<feature type="region of interest" description="Disordered" evidence="1">
    <location>
        <begin position="68"/>
        <end position="106"/>
    </location>
</feature>
<evidence type="ECO:0000256" key="1">
    <source>
        <dbReference type="SAM" id="MobiDB-lite"/>
    </source>
</evidence>
<feature type="compositionally biased region" description="Basic and acidic residues" evidence="1">
    <location>
        <begin position="78"/>
        <end position="91"/>
    </location>
</feature>
<dbReference type="EMBL" id="BLXT01007504">
    <property type="protein sequence ID" value="GFO39654.1"/>
    <property type="molecule type" value="Genomic_DNA"/>
</dbReference>
<comment type="caution">
    <text evidence="2">The sequence shown here is derived from an EMBL/GenBank/DDBJ whole genome shotgun (WGS) entry which is preliminary data.</text>
</comment>
<proteinExistence type="predicted"/>
<name>A0AAV4D627_9GAST</name>
<protein>
    <submittedName>
        <fullName evidence="2">Uncharacterized protein</fullName>
    </submittedName>
</protein>
<feature type="compositionally biased region" description="Low complexity" evidence="1">
    <location>
        <begin position="93"/>
        <end position="106"/>
    </location>
</feature>
<accession>A0AAV4D627</accession>
<evidence type="ECO:0000313" key="3">
    <source>
        <dbReference type="Proteomes" id="UP000735302"/>
    </source>
</evidence>
<dbReference type="AlphaFoldDB" id="A0AAV4D627"/>
<sequence>MSAEMEIPSGALLVVNACWGPTVSGRQGPFQKGFSSCTECLTAPILGQSFKRTYQFLNINLKTTKTRTKTIKQQQQQQHDDLNDSDGKNSDKISTMTTTRTTTTSTTEATATSTTITAMTKGTIITAMLLSAKAVKKKNKSERAVVFSRQITNSTNKI</sequence>